<sequence length="180" mass="20353">MKRGRGEHKTACPKERHRDQHCHRFAVTVTDLTLTRNTDITTQTRRQSLGLGTKPRKAHCILFTFIFAKHHQPRGKTRIAPVPLCPRDPSPGQKPNVLLQYRRCRQRPAYENGVSDAASSRNSIPPFQRFKFQPPRSPLSWQQIQLRRQISEIPLPSPCGAIAGSPTPPDGLHATNCLSK</sequence>
<reference evidence="2" key="2">
    <citation type="journal article" date="2020" name="Nat. Commun.">
        <title>Large-scale genome sequencing of mycorrhizal fungi provides insights into the early evolution of symbiotic traits.</title>
        <authorList>
            <person name="Miyauchi S."/>
            <person name="Kiss E."/>
            <person name="Kuo A."/>
            <person name="Drula E."/>
            <person name="Kohler A."/>
            <person name="Sanchez-Garcia M."/>
            <person name="Morin E."/>
            <person name="Andreopoulos B."/>
            <person name="Barry K.W."/>
            <person name="Bonito G."/>
            <person name="Buee M."/>
            <person name="Carver A."/>
            <person name="Chen C."/>
            <person name="Cichocki N."/>
            <person name="Clum A."/>
            <person name="Culley D."/>
            <person name="Crous P.W."/>
            <person name="Fauchery L."/>
            <person name="Girlanda M."/>
            <person name="Hayes R.D."/>
            <person name="Keri Z."/>
            <person name="LaButti K."/>
            <person name="Lipzen A."/>
            <person name="Lombard V."/>
            <person name="Magnuson J."/>
            <person name="Maillard F."/>
            <person name="Murat C."/>
            <person name="Nolan M."/>
            <person name="Ohm R.A."/>
            <person name="Pangilinan J."/>
            <person name="Pereira M.F."/>
            <person name="Perotto S."/>
            <person name="Peter M."/>
            <person name="Pfister S."/>
            <person name="Riley R."/>
            <person name="Sitrit Y."/>
            <person name="Stielow J.B."/>
            <person name="Szollosi G."/>
            <person name="Zifcakova L."/>
            <person name="Stursova M."/>
            <person name="Spatafora J.W."/>
            <person name="Tedersoo L."/>
            <person name="Vaario L.M."/>
            <person name="Yamada A."/>
            <person name="Yan M."/>
            <person name="Wang P."/>
            <person name="Xu J."/>
            <person name="Bruns T."/>
            <person name="Baldrian P."/>
            <person name="Vilgalys R."/>
            <person name="Dunand C."/>
            <person name="Henrissat B."/>
            <person name="Grigoriev I.V."/>
            <person name="Hibbett D."/>
            <person name="Nagy L.G."/>
            <person name="Martin F.M."/>
        </authorList>
    </citation>
    <scope>NUCLEOTIDE SEQUENCE</scope>
    <source>
        <strain evidence="2">Prilba</strain>
    </source>
</reference>
<comment type="caution">
    <text evidence="2">The sequence shown here is derived from an EMBL/GenBank/DDBJ whole genome shotgun (WGS) entry which is preliminary data.</text>
</comment>
<proteinExistence type="predicted"/>
<gene>
    <name evidence="2" type="ORF">DFH94DRAFT_82006</name>
</gene>
<protein>
    <submittedName>
        <fullName evidence="2">Uncharacterized protein</fullName>
    </submittedName>
</protein>
<evidence type="ECO:0000256" key="1">
    <source>
        <dbReference type="SAM" id="MobiDB-lite"/>
    </source>
</evidence>
<feature type="compositionally biased region" description="Low complexity" evidence="1">
    <location>
        <begin position="125"/>
        <end position="134"/>
    </location>
</feature>
<keyword evidence="3" id="KW-1185">Reference proteome</keyword>
<organism evidence="2 3">
    <name type="scientific">Russula ochroleuca</name>
    <dbReference type="NCBI Taxonomy" id="152965"/>
    <lineage>
        <taxon>Eukaryota</taxon>
        <taxon>Fungi</taxon>
        <taxon>Dikarya</taxon>
        <taxon>Basidiomycota</taxon>
        <taxon>Agaricomycotina</taxon>
        <taxon>Agaricomycetes</taxon>
        <taxon>Russulales</taxon>
        <taxon>Russulaceae</taxon>
        <taxon>Russula</taxon>
    </lineage>
</organism>
<reference evidence="2" key="1">
    <citation type="submission" date="2019-10" db="EMBL/GenBank/DDBJ databases">
        <authorList>
            <consortium name="DOE Joint Genome Institute"/>
            <person name="Kuo A."/>
            <person name="Miyauchi S."/>
            <person name="Kiss E."/>
            <person name="Drula E."/>
            <person name="Kohler A."/>
            <person name="Sanchez-Garcia M."/>
            <person name="Andreopoulos B."/>
            <person name="Barry K.W."/>
            <person name="Bonito G."/>
            <person name="Buee M."/>
            <person name="Carver A."/>
            <person name="Chen C."/>
            <person name="Cichocki N."/>
            <person name="Clum A."/>
            <person name="Culley D."/>
            <person name="Crous P.W."/>
            <person name="Fauchery L."/>
            <person name="Girlanda M."/>
            <person name="Hayes R."/>
            <person name="Keri Z."/>
            <person name="LaButti K."/>
            <person name="Lipzen A."/>
            <person name="Lombard V."/>
            <person name="Magnuson J."/>
            <person name="Maillard F."/>
            <person name="Morin E."/>
            <person name="Murat C."/>
            <person name="Nolan M."/>
            <person name="Ohm R."/>
            <person name="Pangilinan J."/>
            <person name="Pereira M."/>
            <person name="Perotto S."/>
            <person name="Peter M."/>
            <person name="Riley R."/>
            <person name="Sitrit Y."/>
            <person name="Stielow B."/>
            <person name="Szollosi G."/>
            <person name="Zifcakova L."/>
            <person name="Stursova M."/>
            <person name="Spatafora J.W."/>
            <person name="Tedersoo L."/>
            <person name="Vaario L.-M."/>
            <person name="Yamada A."/>
            <person name="Yan M."/>
            <person name="Wang P."/>
            <person name="Xu J."/>
            <person name="Bruns T."/>
            <person name="Baldrian P."/>
            <person name="Vilgalys R."/>
            <person name="Henrissat B."/>
            <person name="Grigoriev I.V."/>
            <person name="Hibbett D."/>
            <person name="Nagy L.G."/>
            <person name="Martin F.M."/>
        </authorList>
    </citation>
    <scope>NUCLEOTIDE SEQUENCE</scope>
    <source>
        <strain evidence="2">Prilba</strain>
    </source>
</reference>
<dbReference type="AlphaFoldDB" id="A0A9P5MT36"/>
<name>A0A9P5MT36_9AGAM</name>
<accession>A0A9P5MT36</accession>
<evidence type="ECO:0000313" key="3">
    <source>
        <dbReference type="Proteomes" id="UP000759537"/>
    </source>
</evidence>
<dbReference type="EMBL" id="WHVB01000012">
    <property type="protein sequence ID" value="KAF8478137.1"/>
    <property type="molecule type" value="Genomic_DNA"/>
</dbReference>
<feature type="region of interest" description="Disordered" evidence="1">
    <location>
        <begin position="161"/>
        <end position="180"/>
    </location>
</feature>
<dbReference type="Proteomes" id="UP000759537">
    <property type="component" value="Unassembled WGS sequence"/>
</dbReference>
<evidence type="ECO:0000313" key="2">
    <source>
        <dbReference type="EMBL" id="KAF8478137.1"/>
    </source>
</evidence>
<feature type="region of interest" description="Disordered" evidence="1">
    <location>
        <begin position="111"/>
        <end position="136"/>
    </location>
</feature>